<dbReference type="GO" id="GO:0009401">
    <property type="term" value="P:phosphoenolpyruvate-dependent sugar phosphotransferase system"/>
    <property type="evidence" value="ECO:0007669"/>
    <property type="project" value="UniProtKB-KW"/>
</dbReference>
<evidence type="ECO:0000256" key="4">
    <source>
        <dbReference type="ARBA" id="ARBA00022683"/>
    </source>
</evidence>
<keyword evidence="3" id="KW-0808">Transferase</keyword>
<dbReference type="PANTHER" id="PTHR30009:SF24">
    <property type="entry name" value="PTS SYSTEM, IIBC COMPONENT"/>
    <property type="match status" value="1"/>
</dbReference>
<reference evidence="7" key="1">
    <citation type="submission" date="2019-08" db="EMBL/GenBank/DDBJ databases">
        <authorList>
            <person name="Kucharzyk K."/>
            <person name="Murdoch R.W."/>
            <person name="Higgins S."/>
            <person name="Loffler F."/>
        </authorList>
    </citation>
    <scope>NUCLEOTIDE SEQUENCE</scope>
</reference>
<dbReference type="GO" id="GO:0005886">
    <property type="term" value="C:plasma membrane"/>
    <property type="evidence" value="ECO:0007669"/>
    <property type="project" value="TreeGrafter"/>
</dbReference>
<evidence type="ECO:0000259" key="6">
    <source>
        <dbReference type="PROSITE" id="PS51098"/>
    </source>
</evidence>
<dbReference type="Pfam" id="PF00367">
    <property type="entry name" value="PTS_EIIB"/>
    <property type="match status" value="1"/>
</dbReference>
<evidence type="ECO:0000256" key="5">
    <source>
        <dbReference type="ARBA" id="ARBA00022777"/>
    </source>
</evidence>
<dbReference type="InterPro" id="IPR036878">
    <property type="entry name" value="Glu_permease_IIB"/>
</dbReference>
<dbReference type="InterPro" id="IPR018113">
    <property type="entry name" value="PTrfase_EIIB_Cys"/>
</dbReference>
<dbReference type="NCBIfam" id="TIGR00826">
    <property type="entry name" value="EIIB_glc"/>
    <property type="match status" value="1"/>
</dbReference>
<dbReference type="PROSITE" id="PS51098">
    <property type="entry name" value="PTS_EIIB_TYPE_1"/>
    <property type="match status" value="1"/>
</dbReference>
<organism evidence="7">
    <name type="scientific">bioreactor metagenome</name>
    <dbReference type="NCBI Taxonomy" id="1076179"/>
    <lineage>
        <taxon>unclassified sequences</taxon>
        <taxon>metagenomes</taxon>
        <taxon>ecological metagenomes</taxon>
    </lineage>
</organism>
<dbReference type="GO" id="GO:0016301">
    <property type="term" value="F:kinase activity"/>
    <property type="evidence" value="ECO:0007669"/>
    <property type="project" value="UniProtKB-KW"/>
</dbReference>
<evidence type="ECO:0000256" key="3">
    <source>
        <dbReference type="ARBA" id="ARBA00022679"/>
    </source>
</evidence>
<dbReference type="PANTHER" id="PTHR30009">
    <property type="entry name" value="CYTOCHROME C-TYPE SYNTHESIS PROTEIN AND PTS TRANSMEMBRANE COMPONENT"/>
    <property type="match status" value="1"/>
</dbReference>
<accession>A0A645EZ59</accession>
<gene>
    <name evidence="7" type="primary">malX_6</name>
    <name evidence="7" type="ORF">SDC9_153725</name>
</gene>
<dbReference type="AlphaFoldDB" id="A0A645EZ59"/>
<evidence type="ECO:0000313" key="7">
    <source>
        <dbReference type="EMBL" id="MPN06469.1"/>
    </source>
</evidence>
<keyword evidence="4" id="KW-0598">Phosphotransferase system</keyword>
<dbReference type="InterPro" id="IPR001996">
    <property type="entry name" value="PTS_IIB_1"/>
</dbReference>
<comment type="caution">
    <text evidence="7">The sequence shown here is derived from an EMBL/GenBank/DDBJ whole genome shotgun (WGS) entry which is preliminary data.</text>
</comment>
<protein>
    <submittedName>
        <fullName evidence="7">PTS system maltose-specific EIICB component</fullName>
    </submittedName>
</protein>
<keyword evidence="5" id="KW-0418">Kinase</keyword>
<dbReference type="CDD" id="cd00212">
    <property type="entry name" value="PTS_IIB_glc"/>
    <property type="match status" value="1"/>
</dbReference>
<evidence type="ECO:0000256" key="2">
    <source>
        <dbReference type="ARBA" id="ARBA00022597"/>
    </source>
</evidence>
<proteinExistence type="predicted"/>
<dbReference type="GO" id="GO:0008982">
    <property type="term" value="F:protein-N(PI)-phosphohistidine-sugar phosphotransferase activity"/>
    <property type="evidence" value="ECO:0007669"/>
    <property type="project" value="InterPro"/>
</dbReference>
<dbReference type="InterPro" id="IPR050429">
    <property type="entry name" value="PTS_Glucose_EIICBA"/>
</dbReference>
<dbReference type="EMBL" id="VSSQ01052374">
    <property type="protein sequence ID" value="MPN06469.1"/>
    <property type="molecule type" value="Genomic_DNA"/>
</dbReference>
<keyword evidence="2" id="KW-0762">Sugar transport</keyword>
<dbReference type="Gene3D" id="3.30.1360.60">
    <property type="entry name" value="Glucose permease domain IIB"/>
    <property type="match status" value="1"/>
</dbReference>
<dbReference type="SUPFAM" id="SSF55604">
    <property type="entry name" value="Glucose permease domain IIB"/>
    <property type="match status" value="1"/>
</dbReference>
<name>A0A645EZ59_9ZZZZ</name>
<dbReference type="GO" id="GO:0090563">
    <property type="term" value="F:protein-phosphocysteine-sugar phosphotransferase activity"/>
    <property type="evidence" value="ECO:0007669"/>
    <property type="project" value="TreeGrafter"/>
</dbReference>
<evidence type="ECO:0000256" key="1">
    <source>
        <dbReference type="ARBA" id="ARBA00022448"/>
    </source>
</evidence>
<keyword evidence="1" id="KW-0813">Transport</keyword>
<feature type="domain" description="PTS EIIB type-1" evidence="6">
    <location>
        <begin position="1"/>
        <end position="74"/>
    </location>
</feature>
<sequence length="74" mass="8051">MKALGGKENIVEIDNCISRLRLILKDTSLVDENLLKKTGSLGIIKINETNIQVVYGAKVEKAAAELKRAVKSNA</sequence>